<keyword evidence="6" id="KW-0067">ATP-binding</keyword>
<feature type="domain" description="ABC transmembrane type-1" evidence="11">
    <location>
        <begin position="354"/>
        <end position="471"/>
    </location>
</feature>
<dbReference type="OrthoDB" id="6500128at2759"/>
<dbReference type="GO" id="GO:0005524">
    <property type="term" value="F:ATP binding"/>
    <property type="evidence" value="ECO:0007669"/>
    <property type="project" value="UniProtKB-KW"/>
</dbReference>
<proteinExistence type="inferred from homology"/>
<dbReference type="InterPro" id="IPR050173">
    <property type="entry name" value="ABC_transporter_C-like"/>
</dbReference>
<dbReference type="EMBL" id="SGPL01000174">
    <property type="protein sequence ID" value="THH16112.1"/>
    <property type="molecule type" value="Genomic_DNA"/>
</dbReference>
<dbReference type="Gene3D" id="3.40.50.300">
    <property type="entry name" value="P-loop containing nucleotide triphosphate hydrolases"/>
    <property type="match status" value="2"/>
</dbReference>
<dbReference type="InterPro" id="IPR036640">
    <property type="entry name" value="ABC1_TM_sf"/>
</dbReference>
<keyword evidence="5" id="KW-0547">Nucleotide-binding</keyword>
<evidence type="ECO:0000256" key="7">
    <source>
        <dbReference type="ARBA" id="ARBA00022989"/>
    </source>
</evidence>
<evidence type="ECO:0000256" key="8">
    <source>
        <dbReference type="ARBA" id="ARBA00023136"/>
    </source>
</evidence>
<dbReference type="GO" id="GO:0016887">
    <property type="term" value="F:ATP hydrolysis activity"/>
    <property type="evidence" value="ECO:0007669"/>
    <property type="project" value="InterPro"/>
</dbReference>
<dbReference type="PANTHER" id="PTHR24223:SF456">
    <property type="entry name" value="MULTIDRUG RESISTANCE-ASSOCIATED PROTEIN LETHAL(2)03659"/>
    <property type="match status" value="1"/>
</dbReference>
<evidence type="ECO:0000313" key="12">
    <source>
        <dbReference type="EMBL" id="THH16112.1"/>
    </source>
</evidence>
<evidence type="ECO:0008006" key="14">
    <source>
        <dbReference type="Google" id="ProtNLM"/>
    </source>
</evidence>
<dbReference type="Pfam" id="PF00664">
    <property type="entry name" value="ABC_membrane"/>
    <property type="match status" value="2"/>
</dbReference>
<feature type="domain" description="ABC transmembrane type-1" evidence="11">
    <location>
        <begin position="722"/>
        <end position="833"/>
    </location>
</feature>
<dbReference type="SUPFAM" id="SSF52540">
    <property type="entry name" value="P-loop containing nucleoside triphosphate hydrolases"/>
    <property type="match status" value="1"/>
</dbReference>
<dbReference type="CDD" id="cd18597">
    <property type="entry name" value="ABC_6TM_YOR1_D1_like"/>
    <property type="match status" value="1"/>
</dbReference>
<dbReference type="PROSITE" id="PS50929">
    <property type="entry name" value="ABC_TM1F"/>
    <property type="match status" value="2"/>
</dbReference>
<keyword evidence="4" id="KW-0812">Transmembrane</keyword>
<dbReference type="PANTHER" id="PTHR24223">
    <property type="entry name" value="ATP-BINDING CASSETTE SUB-FAMILY C"/>
    <property type="match status" value="1"/>
</dbReference>
<dbReference type="Gene3D" id="1.20.1560.10">
    <property type="entry name" value="ABC transporter type 1, transmembrane domain"/>
    <property type="match status" value="2"/>
</dbReference>
<gene>
    <name evidence="12" type="ORF">EW146_g4488</name>
</gene>
<dbReference type="SUPFAM" id="SSF90123">
    <property type="entry name" value="ABC transporter transmembrane region"/>
    <property type="match status" value="2"/>
</dbReference>
<evidence type="ECO:0000256" key="1">
    <source>
        <dbReference type="ARBA" id="ARBA00004141"/>
    </source>
</evidence>
<dbReference type="Proteomes" id="UP000310158">
    <property type="component" value="Unassembled WGS sequence"/>
</dbReference>
<evidence type="ECO:0000256" key="5">
    <source>
        <dbReference type="ARBA" id="ARBA00022741"/>
    </source>
</evidence>
<evidence type="ECO:0000256" key="6">
    <source>
        <dbReference type="ARBA" id="ARBA00022840"/>
    </source>
</evidence>
<feature type="domain" description="ABC transporter" evidence="10">
    <location>
        <begin position="477"/>
        <end position="714"/>
    </location>
</feature>
<name>A0A4S4LUM3_9AGAM</name>
<comment type="similarity">
    <text evidence="2">Belongs to the ABC transporter superfamily. ABCC family. Conjugate transporter (TC 3.A.1.208) subfamily.</text>
</comment>
<keyword evidence="7" id="KW-1133">Transmembrane helix</keyword>
<sequence>MVAALVSPDARLDRLALRPKNPPPPAPVSLDEAEVIPLVNTSILSQLTYTWINDIMVLGYQRTLQATDLWKLDESREVHGLSEMFDKAWARRMQEAEDWNARLASGEINPGVVRRTVWSVRALGHGRGRRARRKALEADWRERGGRKQASLAWALNDMFGWSFWIGGCFKVLGNVVQLMGPILVKAIINFGKETLAAQGEGKKPPNIRRGVGMAIGLFCLTALTSVCQHQVYSYSHQGYHMFASDRLNICAFTHQFFWRSMTTGVLARGALTSCIYKRGGLFTPKARTQLSNAEIVNHISSDVSRVDACAQWFHGLRLFRSLSVLSSFASNSRWLLPLSFHRTPSGTRHAMQFKIRKESMKWTDRRARLLLEVLGAMRVVKYFTYELPLLQRIFHIRKNELKGVRKIQNARSANIAFAYSIPVLAASLSFVMYTATSKEFDSAIIFSSLSLFQLLRQPMMFLPRALSAITDADNALVRVANVFSAETMSETPITTVLEQELGIKVVDATFEWEEGRAADEKNDGKGGKEKQTVDVSVDTLPVQRRPFQVRNVSMEIPRGEIAAVVGPVGSGKRDNILFGQPFDEEKYWKVIEYACLLTDLEVLPGGDMTEIGEKGINLSGGQKQRPASLSYNPRSTTVHIFKTIDAHVGRSLSTNAIVSALRGQGKTVILVTHALHFVPQCDYIYALNNGHVAEQGTYQELLARSGDQLGVSHGGKWLDHWALIILFMVLMQGSQLMNSYTLVWWPANRWNRPSSFYQTLYACLGIAQALFTFALGLSMDVLSFHVSQNLHHHVLRNISFAPMSFFDTRPLGRIISVFGKDFDSIDNQLPATLQNTTAYTPTATRGQTSSSNPYVPYVPEQMSAPPTPAFAAAVPVSPQTSGAAVTAYYQPPSAAGAQYPSAVAAPYVSSSSPVAQYAPPLTQYTPITTQQPSAQYAAYHPEPQVTLPTPPFQQQTYSAPGAGAYYANPTSSRPTSPPPPSYTTMAQ</sequence>
<dbReference type="InterPro" id="IPR027417">
    <property type="entry name" value="P-loop_NTPase"/>
</dbReference>
<keyword evidence="3" id="KW-0813">Transport</keyword>
<dbReference type="GO" id="GO:0140359">
    <property type="term" value="F:ABC-type transporter activity"/>
    <property type="evidence" value="ECO:0007669"/>
    <property type="project" value="InterPro"/>
</dbReference>
<comment type="subcellular location">
    <subcellularLocation>
        <location evidence="1">Membrane</location>
        <topology evidence="1">Multi-pass membrane protein</topology>
    </subcellularLocation>
</comment>
<evidence type="ECO:0000259" key="11">
    <source>
        <dbReference type="PROSITE" id="PS50929"/>
    </source>
</evidence>
<protein>
    <recommendedName>
        <fullName evidence="14">ABC transmembrane type-1 domain-containing protein</fullName>
    </recommendedName>
</protein>
<evidence type="ECO:0000256" key="3">
    <source>
        <dbReference type="ARBA" id="ARBA00022448"/>
    </source>
</evidence>
<dbReference type="AlphaFoldDB" id="A0A4S4LUM3"/>
<dbReference type="InterPro" id="IPR003439">
    <property type="entry name" value="ABC_transporter-like_ATP-bd"/>
</dbReference>
<evidence type="ECO:0000313" key="13">
    <source>
        <dbReference type="Proteomes" id="UP000310158"/>
    </source>
</evidence>
<comment type="caution">
    <text evidence="12">The sequence shown here is derived from an EMBL/GenBank/DDBJ whole genome shotgun (WGS) entry which is preliminary data.</text>
</comment>
<keyword evidence="13" id="KW-1185">Reference proteome</keyword>
<evidence type="ECO:0000259" key="10">
    <source>
        <dbReference type="PROSITE" id="PS50893"/>
    </source>
</evidence>
<evidence type="ECO:0000256" key="2">
    <source>
        <dbReference type="ARBA" id="ARBA00009726"/>
    </source>
</evidence>
<dbReference type="InterPro" id="IPR011527">
    <property type="entry name" value="ABC1_TM_dom"/>
</dbReference>
<feature type="region of interest" description="Disordered" evidence="9">
    <location>
        <begin position="943"/>
        <end position="987"/>
    </location>
</feature>
<evidence type="ECO:0000256" key="9">
    <source>
        <dbReference type="SAM" id="MobiDB-lite"/>
    </source>
</evidence>
<dbReference type="PROSITE" id="PS50893">
    <property type="entry name" value="ABC_TRANSPORTER_2"/>
    <property type="match status" value="1"/>
</dbReference>
<keyword evidence="8" id="KW-0472">Membrane</keyword>
<reference evidence="12 13" key="1">
    <citation type="submission" date="2019-02" db="EMBL/GenBank/DDBJ databases">
        <title>Genome sequencing of the rare red list fungi Bondarzewia mesenterica.</title>
        <authorList>
            <person name="Buettner E."/>
            <person name="Kellner H."/>
        </authorList>
    </citation>
    <scope>NUCLEOTIDE SEQUENCE [LARGE SCALE GENOMIC DNA]</scope>
    <source>
        <strain evidence="12 13">DSM 108281</strain>
    </source>
</reference>
<evidence type="ECO:0000256" key="4">
    <source>
        <dbReference type="ARBA" id="ARBA00022692"/>
    </source>
</evidence>
<dbReference type="GO" id="GO:0016020">
    <property type="term" value="C:membrane"/>
    <property type="evidence" value="ECO:0007669"/>
    <property type="project" value="UniProtKB-SubCell"/>
</dbReference>
<organism evidence="12 13">
    <name type="scientific">Bondarzewia mesenterica</name>
    <dbReference type="NCBI Taxonomy" id="1095465"/>
    <lineage>
        <taxon>Eukaryota</taxon>
        <taxon>Fungi</taxon>
        <taxon>Dikarya</taxon>
        <taxon>Basidiomycota</taxon>
        <taxon>Agaricomycotina</taxon>
        <taxon>Agaricomycetes</taxon>
        <taxon>Russulales</taxon>
        <taxon>Bondarzewiaceae</taxon>
        <taxon>Bondarzewia</taxon>
    </lineage>
</organism>
<accession>A0A4S4LUM3</accession>